<dbReference type="Gene3D" id="3.40.190.290">
    <property type="match status" value="1"/>
</dbReference>
<evidence type="ECO:0000256" key="1">
    <source>
        <dbReference type="ARBA" id="ARBA00009437"/>
    </source>
</evidence>
<reference evidence="6" key="1">
    <citation type="submission" date="2019-10" db="EMBL/GenBank/DDBJ databases">
        <title>Metagenomic sequencing of thiosulfate-disproportionating enrichment culture.</title>
        <authorList>
            <person name="Umezawa K."/>
            <person name="Kojima H."/>
            <person name="Fukui M."/>
        </authorList>
    </citation>
    <scope>NUCLEOTIDE SEQUENCE</scope>
    <source>
        <strain evidence="6">45J</strain>
    </source>
</reference>
<evidence type="ECO:0000256" key="3">
    <source>
        <dbReference type="ARBA" id="ARBA00023125"/>
    </source>
</evidence>
<dbReference type="PANTHER" id="PTHR30126">
    <property type="entry name" value="HTH-TYPE TRANSCRIPTIONAL REGULATOR"/>
    <property type="match status" value="1"/>
</dbReference>
<dbReference type="AlphaFoldDB" id="A0A5J4KYI3"/>
<comment type="caution">
    <text evidence="6">The sequence shown here is derived from an EMBL/GenBank/DDBJ whole genome shotgun (WGS) entry which is preliminary data.</text>
</comment>
<dbReference type="CDD" id="cd08420">
    <property type="entry name" value="PBP2_CysL_like"/>
    <property type="match status" value="1"/>
</dbReference>
<evidence type="ECO:0000259" key="5">
    <source>
        <dbReference type="PROSITE" id="PS50931"/>
    </source>
</evidence>
<dbReference type="Pfam" id="PF03466">
    <property type="entry name" value="LysR_substrate"/>
    <property type="match status" value="1"/>
</dbReference>
<dbReference type="GO" id="GO:0000976">
    <property type="term" value="F:transcription cis-regulatory region binding"/>
    <property type="evidence" value="ECO:0007669"/>
    <property type="project" value="TreeGrafter"/>
</dbReference>
<dbReference type="PROSITE" id="PS50931">
    <property type="entry name" value="HTH_LYSR"/>
    <property type="match status" value="1"/>
</dbReference>
<dbReference type="InterPro" id="IPR000847">
    <property type="entry name" value="LysR_HTH_N"/>
</dbReference>
<dbReference type="Pfam" id="PF00126">
    <property type="entry name" value="HTH_1"/>
    <property type="match status" value="1"/>
</dbReference>
<evidence type="ECO:0000313" key="6">
    <source>
        <dbReference type="EMBL" id="GER93005.1"/>
    </source>
</evidence>
<evidence type="ECO:0000256" key="2">
    <source>
        <dbReference type="ARBA" id="ARBA00023015"/>
    </source>
</evidence>
<accession>A0A5J4KYI3</accession>
<dbReference type="Gene3D" id="1.10.10.10">
    <property type="entry name" value="Winged helix-like DNA-binding domain superfamily/Winged helix DNA-binding domain"/>
    <property type="match status" value="1"/>
</dbReference>
<dbReference type="InterPro" id="IPR047788">
    <property type="entry name" value="LysR-like_Sec_metab"/>
</dbReference>
<dbReference type="NCBIfam" id="NF040786">
    <property type="entry name" value="LysR_Sec_metab"/>
    <property type="match status" value="1"/>
</dbReference>
<dbReference type="GO" id="GO:0003700">
    <property type="term" value="F:DNA-binding transcription factor activity"/>
    <property type="evidence" value="ECO:0007669"/>
    <property type="project" value="InterPro"/>
</dbReference>
<dbReference type="InterPro" id="IPR005119">
    <property type="entry name" value="LysR_subst-bd"/>
</dbReference>
<gene>
    <name evidence="6" type="ORF">A45J_0736</name>
</gene>
<feature type="domain" description="HTH lysR-type" evidence="5">
    <location>
        <begin position="1"/>
        <end position="57"/>
    </location>
</feature>
<keyword evidence="3" id="KW-0238">DNA-binding</keyword>
<dbReference type="PRINTS" id="PR00039">
    <property type="entry name" value="HTHLYSR"/>
</dbReference>
<dbReference type="FunFam" id="1.10.10.10:FF:000001">
    <property type="entry name" value="LysR family transcriptional regulator"/>
    <property type="match status" value="1"/>
</dbReference>
<dbReference type="InterPro" id="IPR036390">
    <property type="entry name" value="WH_DNA-bd_sf"/>
</dbReference>
<dbReference type="EMBL" id="BLAB01000001">
    <property type="protein sequence ID" value="GER93005.1"/>
    <property type="molecule type" value="Genomic_DNA"/>
</dbReference>
<keyword evidence="2" id="KW-0805">Transcription regulation</keyword>
<dbReference type="SUPFAM" id="SSF53850">
    <property type="entry name" value="Periplasmic binding protein-like II"/>
    <property type="match status" value="1"/>
</dbReference>
<sequence length="300" mass="33454">MVYKFKIFCTIAETGSFSKTSKIVHITQPAVSLQIQALEEICGTKLLDRSRGSVTLTTAGEVLYKYAKKILDLHEKIEKEIGKATGMIKGGVTFGASTTLGNHVLPNVIINFRKKHPKIKINMLVGNAKRIEDLLNTGFIDFGIIAGEPSKTWFKAEPILQDELGFIIPIVHPWSRKELISILEITKEPFIMREAGSATRQKIEEYLLSHGIDINKLHIALVLGSTESIKEAVIRGAGVSIISKWDVKEEVKTGKLKFVSPKEEKIFRNFSLIMPTNTVLSPSAEELISYLKNYPYATLL</sequence>
<organism evidence="6">
    <name type="scientific">hot springs metagenome</name>
    <dbReference type="NCBI Taxonomy" id="433727"/>
    <lineage>
        <taxon>unclassified sequences</taxon>
        <taxon>metagenomes</taxon>
        <taxon>ecological metagenomes</taxon>
    </lineage>
</organism>
<dbReference type="SUPFAM" id="SSF46785">
    <property type="entry name" value="Winged helix' DNA-binding domain"/>
    <property type="match status" value="1"/>
</dbReference>
<name>A0A5J4KYI3_9ZZZZ</name>
<evidence type="ECO:0000256" key="4">
    <source>
        <dbReference type="ARBA" id="ARBA00023163"/>
    </source>
</evidence>
<keyword evidence="4" id="KW-0804">Transcription</keyword>
<dbReference type="PANTHER" id="PTHR30126:SF64">
    <property type="entry name" value="HTH-TYPE TRANSCRIPTIONAL REGULATOR CITR"/>
    <property type="match status" value="1"/>
</dbReference>
<protein>
    <submittedName>
        <fullName evidence="6">LysR family transcriptional regulator</fullName>
    </submittedName>
</protein>
<dbReference type="InterPro" id="IPR036388">
    <property type="entry name" value="WH-like_DNA-bd_sf"/>
</dbReference>
<comment type="similarity">
    <text evidence="1">Belongs to the LysR transcriptional regulatory family.</text>
</comment>
<proteinExistence type="inferred from homology"/>